<evidence type="ECO:0000259" key="1">
    <source>
        <dbReference type="SMART" id="SM00481"/>
    </source>
</evidence>
<reference evidence="2 3" key="1">
    <citation type="submission" date="2017-07" db="EMBL/GenBank/DDBJ databases">
        <title>Isolation and whole genome analysis of endospore-forming bacteria from heroin.</title>
        <authorList>
            <person name="Kalinowski J."/>
            <person name="Ahrens B."/>
            <person name="Al-Dilaimi A."/>
            <person name="Winkler A."/>
            <person name="Wibberg D."/>
            <person name="Schleenbecker U."/>
            <person name="Ruckert C."/>
            <person name="Wolfel R."/>
            <person name="Grass G."/>
        </authorList>
    </citation>
    <scope>NUCLEOTIDE SEQUENCE [LARGE SCALE GENOMIC DNA]</scope>
    <source>
        <strain evidence="2 3">7537-G1</strain>
    </source>
</reference>
<dbReference type="PANTHER" id="PTHR42924">
    <property type="entry name" value="EXONUCLEASE"/>
    <property type="match status" value="1"/>
</dbReference>
<dbReference type="EMBL" id="NPBY01000012">
    <property type="protein sequence ID" value="PAD79406.1"/>
    <property type="molecule type" value="Genomic_DNA"/>
</dbReference>
<dbReference type="PANTHER" id="PTHR42924:SF3">
    <property type="entry name" value="POLYMERASE_HISTIDINOL PHOSPHATASE N-TERMINAL DOMAIN-CONTAINING PROTEIN"/>
    <property type="match status" value="1"/>
</dbReference>
<proteinExistence type="predicted"/>
<protein>
    <submittedName>
        <fullName evidence="2">Histidinol phosphatase</fullName>
    </submittedName>
</protein>
<dbReference type="NCBIfam" id="NF038032">
    <property type="entry name" value="CehA_McbA_metalo"/>
    <property type="match status" value="1"/>
</dbReference>
<dbReference type="GO" id="GO:0035312">
    <property type="term" value="F:5'-3' DNA exonuclease activity"/>
    <property type="evidence" value="ECO:0007669"/>
    <property type="project" value="TreeGrafter"/>
</dbReference>
<dbReference type="RefSeq" id="WP_095263726.1">
    <property type="nucleotide sequence ID" value="NZ_NPBY01000012.1"/>
</dbReference>
<dbReference type="GO" id="GO:0004534">
    <property type="term" value="F:5'-3' RNA exonuclease activity"/>
    <property type="evidence" value="ECO:0007669"/>
    <property type="project" value="TreeGrafter"/>
</dbReference>
<name>A0A268F1Z7_9BACL</name>
<dbReference type="SMART" id="SM00481">
    <property type="entry name" value="POLIIIAc"/>
    <property type="match status" value="1"/>
</dbReference>
<feature type="domain" description="Polymerase/histidinol phosphatase N-terminal" evidence="1">
    <location>
        <begin position="6"/>
        <end position="71"/>
    </location>
</feature>
<dbReference type="AlphaFoldDB" id="A0A268F1Z7"/>
<comment type="caution">
    <text evidence="2">The sequence shown here is derived from an EMBL/GenBank/DDBJ whole genome shotgun (WGS) entry which is preliminary data.</text>
</comment>
<dbReference type="Proteomes" id="UP000215596">
    <property type="component" value="Unassembled WGS sequence"/>
</dbReference>
<dbReference type="Gene3D" id="3.20.20.140">
    <property type="entry name" value="Metal-dependent hydrolases"/>
    <property type="match status" value="1"/>
</dbReference>
<dbReference type="InterPro" id="IPR052018">
    <property type="entry name" value="PHP_domain"/>
</dbReference>
<evidence type="ECO:0000313" key="2">
    <source>
        <dbReference type="EMBL" id="PAD79406.1"/>
    </source>
</evidence>
<evidence type="ECO:0000313" key="3">
    <source>
        <dbReference type="Proteomes" id="UP000215596"/>
    </source>
</evidence>
<organism evidence="2 3">
    <name type="scientific">Paenibacillus campinasensis</name>
    <dbReference type="NCBI Taxonomy" id="66347"/>
    <lineage>
        <taxon>Bacteria</taxon>
        <taxon>Bacillati</taxon>
        <taxon>Bacillota</taxon>
        <taxon>Bacilli</taxon>
        <taxon>Bacillales</taxon>
        <taxon>Paenibacillaceae</taxon>
        <taxon>Paenibacillus</taxon>
    </lineage>
</organism>
<dbReference type="InterPro" id="IPR004013">
    <property type="entry name" value="PHP_dom"/>
</dbReference>
<accession>A0A268F1Z7</accession>
<dbReference type="InterPro" id="IPR016195">
    <property type="entry name" value="Pol/histidinol_Pase-like"/>
</dbReference>
<gene>
    <name evidence="2" type="ORF">CHH67_04170</name>
</gene>
<dbReference type="SUPFAM" id="SSF89550">
    <property type="entry name" value="PHP domain-like"/>
    <property type="match status" value="1"/>
</dbReference>
<sequence length="379" mass="41589">MPWVPFELHTHTPHSDGRHSLLEMCREAKKLGLGGIALTDHNTLSGMAEANAAQEETGVAIIPGMEWTTFYGHMLTLGAPYCEWRDLGPRDIHKGIQRVHEAGGIVGIAHPYSMGSPICTGCHWEYEIQNWNDIDYVEVWHEMMPPYKHHNIPAFQQWTSLLNEGFRITATAGRDWHHSEHADGWSAFTYVGLEKESERSRPESVVSAIRHGRCIVSMGPLLHVEAAHGGATYGIGDIITVLSPETATIELRIQVEPSSVPGRTADEMQVTKLIVESNAGELAILPRTDQQGAAECSIPAAGIRWLRVKAAGMLAGGHATLAFTNPVYILAASNDELREPYSDVEEMDGVPAWQSRNIAAFTDGIPPEKHGTEKGATEK</sequence>
<dbReference type="InterPro" id="IPR003141">
    <property type="entry name" value="Pol/His_phosphatase_N"/>
</dbReference>
<dbReference type="Pfam" id="PF02811">
    <property type="entry name" value="PHP"/>
    <property type="match status" value="1"/>
</dbReference>
<dbReference type="OrthoDB" id="9804333at2"/>